<dbReference type="OMA" id="IEIVCFY"/>
<keyword evidence="1" id="KW-0812">Transmembrane</keyword>
<evidence type="ECO:0000256" key="1">
    <source>
        <dbReference type="SAM" id="Phobius"/>
    </source>
</evidence>
<dbReference type="InParanoid" id="B4JBR1"/>
<dbReference type="HOGENOM" id="CLU_191706_0_0_1"/>
<dbReference type="Proteomes" id="UP000001070">
    <property type="component" value="Unassembled WGS sequence"/>
</dbReference>
<gene>
    <name evidence="2" type="primary">Dgri\GH10997</name>
    <name evidence="2" type="ORF">Dgri_GH10997</name>
</gene>
<dbReference type="KEGG" id="dgr:6562300"/>
<keyword evidence="3" id="KW-1185">Reference proteome</keyword>
<keyword evidence="1" id="KW-0472">Membrane</keyword>
<protein>
    <submittedName>
        <fullName evidence="2">GH10997</fullName>
    </submittedName>
</protein>
<evidence type="ECO:0000313" key="3">
    <source>
        <dbReference type="Proteomes" id="UP000001070"/>
    </source>
</evidence>
<reference evidence="2 3" key="1">
    <citation type="journal article" date="2007" name="Nature">
        <title>Evolution of genes and genomes on the Drosophila phylogeny.</title>
        <authorList>
            <consortium name="Drosophila 12 Genomes Consortium"/>
            <person name="Clark A.G."/>
            <person name="Eisen M.B."/>
            <person name="Smith D.R."/>
            <person name="Bergman C.M."/>
            <person name="Oliver B."/>
            <person name="Markow T.A."/>
            <person name="Kaufman T.C."/>
            <person name="Kellis M."/>
            <person name="Gelbart W."/>
            <person name="Iyer V.N."/>
            <person name="Pollard D.A."/>
            <person name="Sackton T.B."/>
            <person name="Larracuente A.M."/>
            <person name="Singh N.D."/>
            <person name="Abad J.P."/>
            <person name="Abt D.N."/>
            <person name="Adryan B."/>
            <person name="Aguade M."/>
            <person name="Akashi H."/>
            <person name="Anderson W.W."/>
            <person name="Aquadro C.F."/>
            <person name="Ardell D.H."/>
            <person name="Arguello R."/>
            <person name="Artieri C.G."/>
            <person name="Barbash D.A."/>
            <person name="Barker D."/>
            <person name="Barsanti P."/>
            <person name="Batterham P."/>
            <person name="Batzoglou S."/>
            <person name="Begun D."/>
            <person name="Bhutkar A."/>
            <person name="Blanco E."/>
            <person name="Bosak S.A."/>
            <person name="Bradley R.K."/>
            <person name="Brand A.D."/>
            <person name="Brent M.R."/>
            <person name="Brooks A.N."/>
            <person name="Brown R.H."/>
            <person name="Butlin R.K."/>
            <person name="Caggese C."/>
            <person name="Calvi B.R."/>
            <person name="Bernardo de Carvalho A."/>
            <person name="Caspi A."/>
            <person name="Castrezana S."/>
            <person name="Celniker S.E."/>
            <person name="Chang J.L."/>
            <person name="Chapple C."/>
            <person name="Chatterji S."/>
            <person name="Chinwalla A."/>
            <person name="Civetta A."/>
            <person name="Clifton S.W."/>
            <person name="Comeron J.M."/>
            <person name="Costello J.C."/>
            <person name="Coyne J.A."/>
            <person name="Daub J."/>
            <person name="David R.G."/>
            <person name="Delcher A.L."/>
            <person name="Delehaunty K."/>
            <person name="Do C.B."/>
            <person name="Ebling H."/>
            <person name="Edwards K."/>
            <person name="Eickbush T."/>
            <person name="Evans J.D."/>
            <person name="Filipski A."/>
            <person name="Findeiss S."/>
            <person name="Freyhult E."/>
            <person name="Fulton L."/>
            <person name="Fulton R."/>
            <person name="Garcia A.C."/>
            <person name="Gardiner A."/>
            <person name="Garfield D.A."/>
            <person name="Garvin B.E."/>
            <person name="Gibson G."/>
            <person name="Gilbert D."/>
            <person name="Gnerre S."/>
            <person name="Godfrey J."/>
            <person name="Good R."/>
            <person name="Gotea V."/>
            <person name="Gravely B."/>
            <person name="Greenberg A.J."/>
            <person name="Griffiths-Jones S."/>
            <person name="Gross S."/>
            <person name="Guigo R."/>
            <person name="Gustafson E.A."/>
            <person name="Haerty W."/>
            <person name="Hahn M.W."/>
            <person name="Halligan D.L."/>
            <person name="Halpern A.L."/>
            <person name="Halter G.M."/>
            <person name="Han M.V."/>
            <person name="Heger A."/>
            <person name="Hillier L."/>
            <person name="Hinrichs A.S."/>
            <person name="Holmes I."/>
            <person name="Hoskins R.A."/>
            <person name="Hubisz M.J."/>
            <person name="Hultmark D."/>
            <person name="Huntley M.A."/>
            <person name="Jaffe D.B."/>
            <person name="Jagadeeshan S."/>
            <person name="Jeck W.R."/>
            <person name="Johnson J."/>
            <person name="Jones C.D."/>
            <person name="Jordan W.C."/>
            <person name="Karpen G.H."/>
            <person name="Kataoka E."/>
            <person name="Keightley P.D."/>
            <person name="Kheradpour P."/>
            <person name="Kirkness E.F."/>
            <person name="Koerich L.B."/>
            <person name="Kristiansen K."/>
            <person name="Kudrna D."/>
            <person name="Kulathinal R.J."/>
            <person name="Kumar S."/>
            <person name="Kwok R."/>
            <person name="Lander E."/>
            <person name="Langley C.H."/>
            <person name="Lapoint R."/>
            <person name="Lazzaro B.P."/>
            <person name="Lee S.J."/>
            <person name="Levesque L."/>
            <person name="Li R."/>
            <person name="Lin C.F."/>
            <person name="Lin M.F."/>
            <person name="Lindblad-Toh K."/>
            <person name="Llopart A."/>
            <person name="Long M."/>
            <person name="Low L."/>
            <person name="Lozovsky E."/>
            <person name="Lu J."/>
            <person name="Luo M."/>
            <person name="Machado C.A."/>
            <person name="Makalowski W."/>
            <person name="Marzo M."/>
            <person name="Matsuda M."/>
            <person name="Matzkin L."/>
            <person name="McAllister B."/>
            <person name="McBride C.S."/>
            <person name="McKernan B."/>
            <person name="McKernan K."/>
            <person name="Mendez-Lago M."/>
            <person name="Minx P."/>
            <person name="Mollenhauer M.U."/>
            <person name="Montooth K."/>
            <person name="Mount S.M."/>
            <person name="Mu X."/>
            <person name="Myers E."/>
            <person name="Negre B."/>
            <person name="Newfeld S."/>
            <person name="Nielsen R."/>
            <person name="Noor M.A."/>
            <person name="O'Grady P."/>
            <person name="Pachter L."/>
            <person name="Papaceit M."/>
            <person name="Parisi M.J."/>
            <person name="Parisi M."/>
            <person name="Parts L."/>
            <person name="Pedersen J.S."/>
            <person name="Pesole G."/>
            <person name="Phillippy A.M."/>
            <person name="Ponting C.P."/>
            <person name="Pop M."/>
            <person name="Porcelli D."/>
            <person name="Powell J.R."/>
            <person name="Prohaska S."/>
            <person name="Pruitt K."/>
            <person name="Puig M."/>
            <person name="Quesneville H."/>
            <person name="Ram K.R."/>
            <person name="Rand D."/>
            <person name="Rasmussen M.D."/>
            <person name="Reed L.K."/>
            <person name="Reenan R."/>
            <person name="Reily A."/>
            <person name="Remington K.A."/>
            <person name="Rieger T.T."/>
            <person name="Ritchie M.G."/>
            <person name="Robin C."/>
            <person name="Rogers Y.H."/>
            <person name="Rohde C."/>
            <person name="Rozas J."/>
            <person name="Rubenfield M.J."/>
            <person name="Ruiz A."/>
            <person name="Russo S."/>
            <person name="Salzberg S.L."/>
            <person name="Sanchez-Gracia A."/>
            <person name="Saranga D.J."/>
            <person name="Sato H."/>
            <person name="Schaeffer S.W."/>
            <person name="Schatz M.C."/>
            <person name="Schlenke T."/>
            <person name="Schwartz R."/>
            <person name="Segarra C."/>
            <person name="Singh R.S."/>
            <person name="Sirot L."/>
            <person name="Sirota M."/>
            <person name="Sisneros N.B."/>
            <person name="Smith C.D."/>
            <person name="Smith T.F."/>
            <person name="Spieth J."/>
            <person name="Stage D.E."/>
            <person name="Stark A."/>
            <person name="Stephan W."/>
            <person name="Strausberg R.L."/>
            <person name="Strempel S."/>
            <person name="Sturgill D."/>
            <person name="Sutton G."/>
            <person name="Sutton G.G."/>
            <person name="Tao W."/>
            <person name="Teichmann S."/>
            <person name="Tobari Y.N."/>
            <person name="Tomimura Y."/>
            <person name="Tsolas J.M."/>
            <person name="Valente V.L."/>
            <person name="Venter E."/>
            <person name="Venter J.C."/>
            <person name="Vicario S."/>
            <person name="Vieira F.G."/>
            <person name="Vilella A.J."/>
            <person name="Villasante A."/>
            <person name="Walenz B."/>
            <person name="Wang J."/>
            <person name="Wasserman M."/>
            <person name="Watts T."/>
            <person name="Wilson D."/>
            <person name="Wilson R.K."/>
            <person name="Wing R.A."/>
            <person name="Wolfner M.F."/>
            <person name="Wong A."/>
            <person name="Wong G.K."/>
            <person name="Wu C.I."/>
            <person name="Wu G."/>
            <person name="Yamamoto D."/>
            <person name="Yang H.P."/>
            <person name="Yang S.P."/>
            <person name="Yorke J.A."/>
            <person name="Yoshida K."/>
            <person name="Zdobnov E."/>
            <person name="Zhang P."/>
            <person name="Zhang Y."/>
            <person name="Zimin A.V."/>
            <person name="Baldwin J."/>
            <person name="Abdouelleil A."/>
            <person name="Abdulkadir J."/>
            <person name="Abebe A."/>
            <person name="Abera B."/>
            <person name="Abreu J."/>
            <person name="Acer S.C."/>
            <person name="Aftuck L."/>
            <person name="Alexander A."/>
            <person name="An P."/>
            <person name="Anderson E."/>
            <person name="Anderson S."/>
            <person name="Arachi H."/>
            <person name="Azer M."/>
            <person name="Bachantsang P."/>
            <person name="Barry A."/>
            <person name="Bayul T."/>
            <person name="Berlin A."/>
            <person name="Bessette D."/>
            <person name="Bloom T."/>
            <person name="Blye J."/>
            <person name="Boguslavskiy L."/>
            <person name="Bonnet C."/>
            <person name="Boukhgalter B."/>
            <person name="Bourzgui I."/>
            <person name="Brown A."/>
            <person name="Cahill P."/>
            <person name="Channer S."/>
            <person name="Cheshatsang Y."/>
            <person name="Chuda L."/>
            <person name="Citroen M."/>
            <person name="Collymore A."/>
            <person name="Cooke P."/>
            <person name="Costello M."/>
            <person name="D'Aco K."/>
            <person name="Daza R."/>
            <person name="De Haan G."/>
            <person name="DeGray S."/>
            <person name="DeMaso C."/>
            <person name="Dhargay N."/>
            <person name="Dooley K."/>
            <person name="Dooley E."/>
            <person name="Doricent M."/>
            <person name="Dorje P."/>
            <person name="Dorjee K."/>
            <person name="Dupes A."/>
            <person name="Elong R."/>
            <person name="Falk J."/>
            <person name="Farina A."/>
            <person name="Faro S."/>
            <person name="Ferguson D."/>
            <person name="Fisher S."/>
            <person name="Foley C.D."/>
            <person name="Franke A."/>
            <person name="Friedrich D."/>
            <person name="Gadbois L."/>
            <person name="Gearin G."/>
            <person name="Gearin C.R."/>
            <person name="Giannoukos G."/>
            <person name="Goode T."/>
            <person name="Graham J."/>
            <person name="Grandbois E."/>
            <person name="Grewal S."/>
            <person name="Gyaltsen K."/>
            <person name="Hafez N."/>
            <person name="Hagos B."/>
            <person name="Hall J."/>
            <person name="Henson C."/>
            <person name="Hollinger A."/>
            <person name="Honan T."/>
            <person name="Huard M.D."/>
            <person name="Hughes L."/>
            <person name="Hurhula B."/>
            <person name="Husby M.E."/>
            <person name="Kamat A."/>
            <person name="Kanga B."/>
            <person name="Kashin S."/>
            <person name="Khazanovich D."/>
            <person name="Kisner P."/>
            <person name="Lance K."/>
            <person name="Lara M."/>
            <person name="Lee W."/>
            <person name="Lennon N."/>
            <person name="Letendre F."/>
            <person name="LeVine R."/>
            <person name="Lipovsky A."/>
            <person name="Liu X."/>
            <person name="Liu J."/>
            <person name="Liu S."/>
            <person name="Lokyitsang T."/>
            <person name="Lokyitsang Y."/>
            <person name="Lubonja R."/>
            <person name="Lui A."/>
            <person name="MacDonald P."/>
            <person name="Magnisalis V."/>
            <person name="Maru K."/>
            <person name="Matthews C."/>
            <person name="McCusker W."/>
            <person name="McDonough S."/>
            <person name="Mehta T."/>
            <person name="Meldrim J."/>
            <person name="Meneus L."/>
            <person name="Mihai O."/>
            <person name="Mihalev A."/>
            <person name="Mihova T."/>
            <person name="Mittelman R."/>
            <person name="Mlenga V."/>
            <person name="Montmayeur A."/>
            <person name="Mulrain L."/>
            <person name="Navidi A."/>
            <person name="Naylor J."/>
            <person name="Negash T."/>
            <person name="Nguyen T."/>
            <person name="Nguyen N."/>
            <person name="Nicol R."/>
            <person name="Norbu C."/>
            <person name="Norbu N."/>
            <person name="Novod N."/>
            <person name="O'Neill B."/>
            <person name="Osman S."/>
            <person name="Markiewicz E."/>
            <person name="Oyono O.L."/>
            <person name="Patti C."/>
            <person name="Phunkhang P."/>
            <person name="Pierre F."/>
            <person name="Priest M."/>
            <person name="Raghuraman S."/>
            <person name="Rege F."/>
            <person name="Reyes R."/>
            <person name="Rise C."/>
            <person name="Rogov P."/>
            <person name="Ross K."/>
            <person name="Ryan E."/>
            <person name="Settipalli S."/>
            <person name="Shea T."/>
            <person name="Sherpa N."/>
            <person name="Shi L."/>
            <person name="Shih D."/>
            <person name="Sparrow T."/>
            <person name="Spaulding J."/>
            <person name="Stalker J."/>
            <person name="Stange-Thomann N."/>
            <person name="Stavropoulos S."/>
            <person name="Stone C."/>
            <person name="Strader C."/>
            <person name="Tesfaye S."/>
            <person name="Thomson T."/>
            <person name="Thoulutsang Y."/>
            <person name="Thoulutsang D."/>
            <person name="Topham K."/>
            <person name="Topping I."/>
            <person name="Tsamla T."/>
            <person name="Vassiliev H."/>
            <person name="Vo A."/>
            <person name="Wangchuk T."/>
            <person name="Wangdi T."/>
            <person name="Weiand M."/>
            <person name="Wilkinson J."/>
            <person name="Wilson A."/>
            <person name="Yadav S."/>
            <person name="Young G."/>
            <person name="Yu Q."/>
            <person name="Zembek L."/>
            <person name="Zhong D."/>
            <person name="Zimmer A."/>
            <person name="Zwirko Z."/>
            <person name="Jaffe D.B."/>
            <person name="Alvarez P."/>
            <person name="Brockman W."/>
            <person name="Butler J."/>
            <person name="Chin C."/>
            <person name="Gnerre S."/>
            <person name="Grabherr M."/>
            <person name="Kleber M."/>
            <person name="Mauceli E."/>
            <person name="MacCallum I."/>
        </authorList>
    </citation>
    <scope>NUCLEOTIDE SEQUENCE [LARGE SCALE GENOMIC DNA]</scope>
    <source>
        <strain evidence="3">Tucson 15287-2541.00</strain>
    </source>
</reference>
<sequence>MMLNPIEIVCFYVAQPIIDFLAYLLNDVHYLVFLAAICMIGVFFGIGMGIVSVIWYKYGNVKKIEKEQYDGPEYEGYSTNGKEKNE</sequence>
<dbReference type="AlphaFoldDB" id="B4JBR1"/>
<organism evidence="3">
    <name type="scientific">Drosophila grimshawi</name>
    <name type="common">Hawaiian fruit fly</name>
    <name type="synonym">Idiomyia grimshawi</name>
    <dbReference type="NCBI Taxonomy" id="7222"/>
    <lineage>
        <taxon>Eukaryota</taxon>
        <taxon>Metazoa</taxon>
        <taxon>Ecdysozoa</taxon>
        <taxon>Arthropoda</taxon>
        <taxon>Hexapoda</taxon>
        <taxon>Insecta</taxon>
        <taxon>Pterygota</taxon>
        <taxon>Neoptera</taxon>
        <taxon>Endopterygota</taxon>
        <taxon>Diptera</taxon>
        <taxon>Brachycera</taxon>
        <taxon>Muscomorpha</taxon>
        <taxon>Ephydroidea</taxon>
        <taxon>Drosophilidae</taxon>
        <taxon>Drosophila</taxon>
        <taxon>Hawaiian Drosophila</taxon>
    </lineage>
</organism>
<dbReference type="EMBL" id="CH916368">
    <property type="protein sequence ID" value="EDW02996.1"/>
    <property type="molecule type" value="Genomic_DNA"/>
</dbReference>
<feature type="transmembrane region" description="Helical" evidence="1">
    <location>
        <begin position="30"/>
        <end position="56"/>
    </location>
</feature>
<proteinExistence type="predicted"/>
<name>B4JBR1_DROGR</name>
<dbReference type="eggNOG" id="ENOG502T6M6">
    <property type="taxonomic scope" value="Eukaryota"/>
</dbReference>
<evidence type="ECO:0000313" key="2">
    <source>
        <dbReference type="EMBL" id="EDW02996.1"/>
    </source>
</evidence>
<keyword evidence="1" id="KW-1133">Transmembrane helix</keyword>
<dbReference type="OrthoDB" id="7841836at2759"/>
<accession>B4JBR1</accession>